<evidence type="ECO:0000313" key="3">
    <source>
        <dbReference type="EMBL" id="SFP37731.1"/>
    </source>
</evidence>
<keyword evidence="2" id="KW-1133">Transmembrane helix</keyword>
<organism evidence="3 4">
    <name type="scientific">Amycolatopsis arida</name>
    <dbReference type="NCBI Taxonomy" id="587909"/>
    <lineage>
        <taxon>Bacteria</taxon>
        <taxon>Bacillati</taxon>
        <taxon>Actinomycetota</taxon>
        <taxon>Actinomycetes</taxon>
        <taxon>Pseudonocardiales</taxon>
        <taxon>Pseudonocardiaceae</taxon>
        <taxon>Amycolatopsis</taxon>
    </lineage>
</organism>
<dbReference type="AlphaFoldDB" id="A0A1I5PVQ3"/>
<feature type="compositionally biased region" description="Low complexity" evidence="1">
    <location>
        <begin position="1"/>
        <end position="20"/>
    </location>
</feature>
<protein>
    <recommendedName>
        <fullName evidence="5">DUF4307 domain-containing protein</fullName>
    </recommendedName>
</protein>
<keyword evidence="2" id="KW-0472">Membrane</keyword>
<dbReference type="OrthoDB" id="4425882at2"/>
<keyword evidence="2" id="KW-0812">Transmembrane</keyword>
<feature type="transmembrane region" description="Helical" evidence="2">
    <location>
        <begin position="36"/>
        <end position="57"/>
    </location>
</feature>
<dbReference type="STRING" id="587909.SAMN05421810_102404"/>
<dbReference type="InterPro" id="IPR025443">
    <property type="entry name" value="DUF4307"/>
</dbReference>
<name>A0A1I5PVQ3_9PSEU</name>
<evidence type="ECO:0008006" key="5">
    <source>
        <dbReference type="Google" id="ProtNLM"/>
    </source>
</evidence>
<reference evidence="4" key="1">
    <citation type="submission" date="2016-10" db="EMBL/GenBank/DDBJ databases">
        <authorList>
            <person name="Varghese N."/>
            <person name="Submissions S."/>
        </authorList>
    </citation>
    <scope>NUCLEOTIDE SEQUENCE [LARGE SCALE GENOMIC DNA]</scope>
    <source>
        <strain evidence="4">CGMCC 4.5579</strain>
    </source>
</reference>
<proteinExistence type="predicted"/>
<evidence type="ECO:0000256" key="2">
    <source>
        <dbReference type="SAM" id="Phobius"/>
    </source>
</evidence>
<accession>A0A1I5PVQ3</accession>
<sequence>MPTGRPAPTQGTAPAAPPEGRYGSTRRPGRRTARGWRVWVLALVALAVGSTVAYVGYRNLGSAPIEAQRVAFAERPGNAMEITLQVTRDDPSRPGVCIVRVRDLSGAESGRREVLVPPGETTITTVIASIARPVTADVFGCSYDVPEYLSSP</sequence>
<feature type="region of interest" description="Disordered" evidence="1">
    <location>
        <begin position="1"/>
        <end position="29"/>
    </location>
</feature>
<dbReference type="RefSeq" id="WP_092529170.1">
    <property type="nucleotide sequence ID" value="NZ_FOWW01000002.1"/>
</dbReference>
<evidence type="ECO:0000256" key="1">
    <source>
        <dbReference type="SAM" id="MobiDB-lite"/>
    </source>
</evidence>
<dbReference type="Proteomes" id="UP000198727">
    <property type="component" value="Unassembled WGS sequence"/>
</dbReference>
<keyword evidence="4" id="KW-1185">Reference proteome</keyword>
<gene>
    <name evidence="3" type="ORF">SAMN05421810_102404</name>
</gene>
<dbReference type="EMBL" id="FOWW01000002">
    <property type="protein sequence ID" value="SFP37731.1"/>
    <property type="molecule type" value="Genomic_DNA"/>
</dbReference>
<evidence type="ECO:0000313" key="4">
    <source>
        <dbReference type="Proteomes" id="UP000198727"/>
    </source>
</evidence>
<dbReference type="Pfam" id="PF14155">
    <property type="entry name" value="DUF4307"/>
    <property type="match status" value="1"/>
</dbReference>